<sequence length="212" mass="24031">MMKKIRKIFYQIWMKKNNKKYFPNTRISFGNLNTNIINLIKKGNIQIGNETYGRLNLSVNGSEDEKLLIGSYCQISAHAKFLLGSEHDYKNIFTYPFKVMKFEKKNESFSKGPIIIGNGVWIGEDALILSGVEVGEGAIIAAGSVVTKSVKPFAIVGGNPAKIIKYRFPESIIKKLKNFDMNSLNVTTDKISYLYTHINERNIDEILRELAK</sequence>
<gene>
    <name evidence="3" type="ORF">EK398_05185</name>
</gene>
<reference evidence="3 4" key="1">
    <citation type="submission" date="2018-12" db="EMBL/GenBank/DDBJ databases">
        <title>A novel vanA-carrying plasmid in a clinical isolate of Enterococcus avium.</title>
        <authorList>
            <person name="Bernasconi O.J."/>
            <person name="Luzzaro F."/>
            <person name="Endimiani A."/>
        </authorList>
    </citation>
    <scope>NUCLEOTIDE SEQUENCE [LARGE SCALE GENOMIC DNA]</scope>
    <source>
        <strain evidence="3 4">LC0559/18</strain>
    </source>
</reference>
<comment type="caution">
    <text evidence="3">The sequence shown here is derived from an EMBL/GenBank/DDBJ whole genome shotgun (WGS) entry which is preliminary data.</text>
</comment>
<proteinExistence type="predicted"/>
<accession>A0A437UKX4</accession>
<dbReference type="PROSITE" id="PS00101">
    <property type="entry name" value="HEXAPEP_TRANSFERASES"/>
    <property type="match status" value="1"/>
</dbReference>
<dbReference type="Gene3D" id="2.160.10.10">
    <property type="entry name" value="Hexapeptide repeat proteins"/>
    <property type="match status" value="1"/>
</dbReference>
<evidence type="ECO:0000256" key="2">
    <source>
        <dbReference type="ARBA" id="ARBA00022737"/>
    </source>
</evidence>
<dbReference type="InterPro" id="IPR018357">
    <property type="entry name" value="Hexapep_transf_CS"/>
</dbReference>
<dbReference type="AlphaFoldDB" id="A0A437UKX4"/>
<organism evidence="3 4">
    <name type="scientific">Enterococcus avium</name>
    <name type="common">Streptococcus avium</name>
    <dbReference type="NCBI Taxonomy" id="33945"/>
    <lineage>
        <taxon>Bacteria</taxon>
        <taxon>Bacillati</taxon>
        <taxon>Bacillota</taxon>
        <taxon>Bacilli</taxon>
        <taxon>Lactobacillales</taxon>
        <taxon>Enterococcaceae</taxon>
        <taxon>Enterococcus</taxon>
    </lineage>
</organism>
<dbReference type="InterPro" id="IPR011004">
    <property type="entry name" value="Trimer_LpxA-like_sf"/>
</dbReference>
<dbReference type="PANTHER" id="PTHR43300">
    <property type="entry name" value="ACETYLTRANSFERASE"/>
    <property type="match status" value="1"/>
</dbReference>
<evidence type="ECO:0000313" key="3">
    <source>
        <dbReference type="EMBL" id="RVU94283.1"/>
    </source>
</evidence>
<evidence type="ECO:0000256" key="1">
    <source>
        <dbReference type="ARBA" id="ARBA00022679"/>
    </source>
</evidence>
<evidence type="ECO:0000313" key="4">
    <source>
        <dbReference type="Proteomes" id="UP000288388"/>
    </source>
</evidence>
<protein>
    <submittedName>
        <fullName evidence="3">CatB-related O-acetyltransferase</fullName>
    </submittedName>
</protein>
<dbReference type="Proteomes" id="UP000288388">
    <property type="component" value="Unassembled WGS sequence"/>
</dbReference>
<dbReference type="CDD" id="cd03349">
    <property type="entry name" value="LbH_XAT"/>
    <property type="match status" value="1"/>
</dbReference>
<dbReference type="GO" id="GO:0016740">
    <property type="term" value="F:transferase activity"/>
    <property type="evidence" value="ECO:0007669"/>
    <property type="project" value="UniProtKB-KW"/>
</dbReference>
<dbReference type="SUPFAM" id="SSF51161">
    <property type="entry name" value="Trimeric LpxA-like enzymes"/>
    <property type="match status" value="1"/>
</dbReference>
<dbReference type="EMBL" id="RYZS01000001">
    <property type="protein sequence ID" value="RVU94283.1"/>
    <property type="molecule type" value="Genomic_DNA"/>
</dbReference>
<dbReference type="InterPro" id="IPR050179">
    <property type="entry name" value="Trans_hexapeptide_repeat"/>
</dbReference>
<dbReference type="PANTHER" id="PTHR43300:SF11">
    <property type="entry name" value="ACETYLTRANSFERASE RV3034C-RELATED"/>
    <property type="match status" value="1"/>
</dbReference>
<keyword evidence="2" id="KW-0677">Repeat</keyword>
<keyword evidence="1 3" id="KW-0808">Transferase</keyword>
<name>A0A437UKX4_ENTAV</name>
<dbReference type="InterPro" id="IPR001451">
    <property type="entry name" value="Hexapep"/>
</dbReference>
<dbReference type="Pfam" id="PF00132">
    <property type="entry name" value="Hexapep"/>
    <property type="match status" value="1"/>
</dbReference>